<protein>
    <submittedName>
        <fullName evidence="1">Uncharacterized protein</fullName>
    </submittedName>
</protein>
<reference evidence="1" key="1">
    <citation type="submission" date="2014-11" db="EMBL/GenBank/DDBJ databases">
        <authorList>
            <person name="Amaro Gonzalez C."/>
        </authorList>
    </citation>
    <scope>NUCLEOTIDE SEQUENCE</scope>
</reference>
<dbReference type="EMBL" id="GBXM01088818">
    <property type="protein sequence ID" value="JAH19759.1"/>
    <property type="molecule type" value="Transcribed_RNA"/>
</dbReference>
<sequence length="86" mass="9861">MSLFRHVQLHPPPAPLGHCATSCNLLSWHCIITTSFPIEDYTGYLCTTQPSPLSHRMAGIKLFLCESPFWRQCPNTLLTYRRTRKA</sequence>
<name>A0A0E9QSG7_ANGAN</name>
<accession>A0A0E9QSG7</accession>
<dbReference type="AlphaFoldDB" id="A0A0E9QSG7"/>
<organism evidence="1">
    <name type="scientific">Anguilla anguilla</name>
    <name type="common">European freshwater eel</name>
    <name type="synonym">Muraena anguilla</name>
    <dbReference type="NCBI Taxonomy" id="7936"/>
    <lineage>
        <taxon>Eukaryota</taxon>
        <taxon>Metazoa</taxon>
        <taxon>Chordata</taxon>
        <taxon>Craniata</taxon>
        <taxon>Vertebrata</taxon>
        <taxon>Euteleostomi</taxon>
        <taxon>Actinopterygii</taxon>
        <taxon>Neopterygii</taxon>
        <taxon>Teleostei</taxon>
        <taxon>Anguilliformes</taxon>
        <taxon>Anguillidae</taxon>
        <taxon>Anguilla</taxon>
    </lineage>
</organism>
<reference evidence="1" key="2">
    <citation type="journal article" date="2015" name="Fish Shellfish Immunol.">
        <title>Early steps in the European eel (Anguilla anguilla)-Vibrio vulnificus interaction in the gills: Role of the RtxA13 toxin.</title>
        <authorList>
            <person name="Callol A."/>
            <person name="Pajuelo D."/>
            <person name="Ebbesson L."/>
            <person name="Teles M."/>
            <person name="MacKenzie S."/>
            <person name="Amaro C."/>
        </authorList>
    </citation>
    <scope>NUCLEOTIDE SEQUENCE</scope>
</reference>
<evidence type="ECO:0000313" key="1">
    <source>
        <dbReference type="EMBL" id="JAH19759.1"/>
    </source>
</evidence>
<proteinExistence type="predicted"/>